<evidence type="ECO:0008006" key="5">
    <source>
        <dbReference type="Google" id="ProtNLM"/>
    </source>
</evidence>
<dbReference type="AlphaFoldDB" id="A0A1I6M9K1"/>
<evidence type="ECO:0000313" key="3">
    <source>
        <dbReference type="EMBL" id="SFS12298.1"/>
    </source>
</evidence>
<dbReference type="InterPro" id="IPR035185">
    <property type="entry name" value="DUF5305"/>
</dbReference>
<feature type="compositionally biased region" description="Basic and acidic residues" evidence="1">
    <location>
        <begin position="578"/>
        <end position="591"/>
    </location>
</feature>
<feature type="compositionally biased region" description="Polar residues" evidence="1">
    <location>
        <begin position="411"/>
        <end position="428"/>
    </location>
</feature>
<feature type="transmembrane region" description="Helical" evidence="2">
    <location>
        <begin position="31"/>
        <end position="50"/>
    </location>
</feature>
<feature type="compositionally biased region" description="Low complexity" evidence="1">
    <location>
        <begin position="477"/>
        <end position="489"/>
    </location>
</feature>
<evidence type="ECO:0000313" key="4">
    <source>
        <dbReference type="Proteomes" id="UP000199062"/>
    </source>
</evidence>
<reference evidence="3 4" key="1">
    <citation type="submission" date="2016-10" db="EMBL/GenBank/DDBJ databases">
        <authorList>
            <person name="de Groot N.N."/>
        </authorList>
    </citation>
    <scope>NUCLEOTIDE SEQUENCE [LARGE SCALE GENOMIC DNA]</scope>
    <source>
        <strain evidence="3 4">CGMCC 1.10457</strain>
    </source>
</reference>
<dbReference type="STRING" id="767519.SAMN05216559_4064"/>
<feature type="compositionally biased region" description="Acidic residues" evidence="1">
    <location>
        <begin position="510"/>
        <end position="519"/>
    </location>
</feature>
<dbReference type="OrthoDB" id="270764at2157"/>
<keyword evidence="2" id="KW-1133">Transmembrane helix</keyword>
<feature type="region of interest" description="Disordered" evidence="1">
    <location>
        <begin position="370"/>
        <end position="591"/>
    </location>
</feature>
<feature type="compositionally biased region" description="Basic and acidic residues" evidence="1">
    <location>
        <begin position="559"/>
        <end position="570"/>
    </location>
</feature>
<dbReference type="EMBL" id="FOZK01000005">
    <property type="protein sequence ID" value="SFS12298.1"/>
    <property type="molecule type" value="Genomic_DNA"/>
</dbReference>
<evidence type="ECO:0000256" key="2">
    <source>
        <dbReference type="SAM" id="Phobius"/>
    </source>
</evidence>
<organism evidence="3 4">
    <name type="scientific">Halomicrobium zhouii</name>
    <dbReference type="NCBI Taxonomy" id="767519"/>
    <lineage>
        <taxon>Archaea</taxon>
        <taxon>Methanobacteriati</taxon>
        <taxon>Methanobacteriota</taxon>
        <taxon>Stenosarchaea group</taxon>
        <taxon>Halobacteria</taxon>
        <taxon>Halobacteriales</taxon>
        <taxon>Haloarculaceae</taxon>
        <taxon>Halomicrobium</taxon>
    </lineage>
</organism>
<evidence type="ECO:0000256" key="1">
    <source>
        <dbReference type="SAM" id="MobiDB-lite"/>
    </source>
</evidence>
<proteinExistence type="predicted"/>
<protein>
    <recommendedName>
        <fullName evidence="5">DUF5305 domain-containing protein</fullName>
    </recommendedName>
</protein>
<gene>
    <name evidence="3" type="ORF">SAMN05216559_4064</name>
</gene>
<keyword evidence="2" id="KW-0812">Transmembrane</keyword>
<sequence>MTGSDDAATAPRLDPTERRLRRFRILVDDNLALVVTVLVLVALLGGYVTYATHVAPGTTTETREVSDWESSGEFSHRATVVNGTDAFERGAVLRNRSVYFQRVAPTLDGRFAYEYAASDGGSLTVTVETVAVIRSVSAFEGDRRAEHWRVEEPLNRDRVDSVAPGERVTVPFSVNVSAVSERARRIERQLGASPGQTEVTVTSRVTVSGTRNGQSVEETRRYHLPIEPGVGVYHVEEPDPDALTDDGGTPEQVSVQRSYGPVRELGAPLLFVAGVGGLAAIAVGRRRDALAVSQTDRERLAAAATREQFDDWITRARVPATARVDPPVPVDSLEGLVDVAIDTDARVVEDRDRGEFVVLGDAVTYVYRPANPRIGGVGTTDLDPLSYSDESPSSGGLTSAEVTTDVRENGETTAPSGNGTEHSSSGTGATPDEPESGAPANPAPDDGVSEGPIAGEYGTGPPTDLIPADRATGAEVDPSPDTDAPNTDAPDTDALDTDAPDTDAPNTDAPDTDASDTDAPDPSPDDSPSAQSADGAASDRSTAAADGTLETVPVPSLAVDDHPAIYHENDGADADGWPDDRNLARRSPSDD</sequence>
<accession>A0A1I6M9K1</accession>
<dbReference type="Proteomes" id="UP000199062">
    <property type="component" value="Unassembled WGS sequence"/>
</dbReference>
<dbReference type="RefSeq" id="WP_089819153.1">
    <property type="nucleotide sequence ID" value="NZ_FOZK01000005.1"/>
</dbReference>
<dbReference type="Pfam" id="PF17231">
    <property type="entry name" value="DUF5305"/>
    <property type="match status" value="1"/>
</dbReference>
<keyword evidence="2" id="KW-0472">Membrane</keyword>
<feature type="compositionally biased region" description="Acidic residues" evidence="1">
    <location>
        <begin position="490"/>
        <end position="501"/>
    </location>
</feature>
<feature type="compositionally biased region" description="Polar residues" evidence="1">
    <location>
        <begin position="388"/>
        <end position="402"/>
    </location>
</feature>
<name>A0A1I6M9K1_9EURY</name>
<keyword evidence="4" id="KW-1185">Reference proteome</keyword>
<feature type="compositionally biased region" description="Low complexity" evidence="1">
    <location>
        <begin position="526"/>
        <end position="539"/>
    </location>
</feature>